<evidence type="ECO:0000313" key="2">
    <source>
        <dbReference type="EMBL" id="RGT58021.1"/>
    </source>
</evidence>
<dbReference type="PROSITE" id="PS50943">
    <property type="entry name" value="HTH_CROC1"/>
    <property type="match status" value="1"/>
</dbReference>
<proteinExistence type="predicted"/>
<organism evidence="2 3">
    <name type="scientific">Solobacterium moorei</name>
    <dbReference type="NCBI Taxonomy" id="102148"/>
    <lineage>
        <taxon>Bacteria</taxon>
        <taxon>Bacillati</taxon>
        <taxon>Bacillota</taxon>
        <taxon>Erysipelotrichia</taxon>
        <taxon>Erysipelotrichales</taxon>
        <taxon>Erysipelotrichaceae</taxon>
        <taxon>Solobacterium</taxon>
    </lineage>
</organism>
<sequence>MKYIGGDGIMNYPIVSLSATGDNIRRLRKERKVKTSELADYLGFSDVQAVYKWERGECLPTLENCFALSKYLHVQVEDILVCMDEMPSLFLPLGI</sequence>
<evidence type="ECO:0000313" key="3">
    <source>
        <dbReference type="Proteomes" id="UP000284731"/>
    </source>
</evidence>
<dbReference type="InterPro" id="IPR001387">
    <property type="entry name" value="Cro/C1-type_HTH"/>
</dbReference>
<dbReference type="GO" id="GO:0003677">
    <property type="term" value="F:DNA binding"/>
    <property type="evidence" value="ECO:0007669"/>
    <property type="project" value="InterPro"/>
</dbReference>
<protein>
    <submittedName>
        <fullName evidence="2">XRE family transcriptional regulator</fullName>
    </submittedName>
</protein>
<feature type="domain" description="HTH cro/C1-type" evidence="1">
    <location>
        <begin position="24"/>
        <end position="79"/>
    </location>
</feature>
<dbReference type="Pfam" id="PF01381">
    <property type="entry name" value="HTH_3"/>
    <property type="match status" value="1"/>
</dbReference>
<dbReference type="Proteomes" id="UP000284731">
    <property type="component" value="Unassembled WGS sequence"/>
</dbReference>
<dbReference type="EMBL" id="QRWX01000001">
    <property type="protein sequence ID" value="RGT58021.1"/>
    <property type="molecule type" value="Genomic_DNA"/>
</dbReference>
<comment type="caution">
    <text evidence="2">The sequence shown here is derived from an EMBL/GenBank/DDBJ whole genome shotgun (WGS) entry which is preliminary data.</text>
</comment>
<dbReference type="AlphaFoldDB" id="A0A412PIL3"/>
<gene>
    <name evidence="2" type="ORF">DWX20_02960</name>
</gene>
<dbReference type="SMART" id="SM00530">
    <property type="entry name" value="HTH_XRE"/>
    <property type="match status" value="1"/>
</dbReference>
<accession>A0A412PIL3</accession>
<dbReference type="SUPFAM" id="SSF47413">
    <property type="entry name" value="lambda repressor-like DNA-binding domains"/>
    <property type="match status" value="1"/>
</dbReference>
<name>A0A412PIL3_9FIRM</name>
<reference evidence="2 3" key="1">
    <citation type="submission" date="2018-08" db="EMBL/GenBank/DDBJ databases">
        <title>A genome reference for cultivated species of the human gut microbiota.</title>
        <authorList>
            <person name="Zou Y."/>
            <person name="Xue W."/>
            <person name="Luo G."/>
        </authorList>
    </citation>
    <scope>NUCLEOTIDE SEQUENCE [LARGE SCALE GENOMIC DNA]</scope>
    <source>
        <strain evidence="2 3">AF18-46</strain>
    </source>
</reference>
<dbReference type="InterPro" id="IPR010982">
    <property type="entry name" value="Lambda_DNA-bd_dom_sf"/>
</dbReference>
<dbReference type="Gene3D" id="1.10.260.40">
    <property type="entry name" value="lambda repressor-like DNA-binding domains"/>
    <property type="match status" value="1"/>
</dbReference>
<evidence type="ECO:0000259" key="1">
    <source>
        <dbReference type="PROSITE" id="PS50943"/>
    </source>
</evidence>
<dbReference type="CDD" id="cd00093">
    <property type="entry name" value="HTH_XRE"/>
    <property type="match status" value="1"/>
</dbReference>
<dbReference type="RefSeq" id="WP_118764425.1">
    <property type="nucleotide sequence ID" value="NZ_CABJCF010000001.1"/>
</dbReference>